<evidence type="ECO:0000256" key="2">
    <source>
        <dbReference type="ARBA" id="ARBA00006168"/>
    </source>
</evidence>
<dbReference type="AlphaFoldDB" id="A0A438EVC9"/>
<accession>A0A438EVC9</accession>
<evidence type="ECO:0000256" key="4">
    <source>
        <dbReference type="ARBA" id="ARBA00022763"/>
    </source>
</evidence>
<evidence type="ECO:0000256" key="7">
    <source>
        <dbReference type="ARBA" id="ARBA00023306"/>
    </source>
</evidence>
<evidence type="ECO:0000256" key="5">
    <source>
        <dbReference type="ARBA" id="ARBA00022840"/>
    </source>
</evidence>
<sequence>MSKRSTIVVSSSEDEDKDGSFNSKRGYSKCKSRRKNPSGAKKARIPGSRPRLCRDSSVFDEVFNMFNIFNKCVVLLYMRTIFEEQMRLFCEEFGEGLTGFKVSAGSSRCGGKELWVDKYKPRSLEELAVHKKKVEEVTVWFEKRLRTSRIGNVVRIVKIFADTAGVFQGGLKWYGIVSRIHPADPDIWAQLNDDYDDAYYEPIIPKNAEEMCNLLVITGQAGVGKSATIHAIVSHLGARLCEWNTPIPTIWQEHLHNTNSGIRYTSKLDEFESFVERMRKYGLIPPSFAGESKSSVILLIDDLPVTNGNASYRRLRNCLQLLAQSTQIPTAILITDYGKADSADNIATARCLEELQLSLENAGACKIAFNPITSNSIKKTLSKICRQEQCGVTADQIDLIARSSGGDIRHAITSLQYFCLKPDPMLSLSFSEPARTYSKEKTDELNPLDDGFSLPFGRDETLSLFHALGKFLHNKRESENAIAPGLFILCLGLRPKGPSGHPKLALLGHCSCSCIEGQEAFLVRERLTRLPLKMDAPERVLCQAHVQARPVVDFLHENAALFTTEFIYCNVMPQFFNAIACNLLAVLDFLSEEAIDDASAVASYLSDSDFLLAAHRGMLATSYEAGNVLQSAAASVAARGVLFANSHPLASRWHAIRRPKLWQVEQSSLHNKCEILGQRLVALSTSNVSVIATEYIPMFKWLRYGASGGFEDYQALIQGNETELDDNDSMILDEKENEISDDEIEDW</sequence>
<evidence type="ECO:0000313" key="10">
    <source>
        <dbReference type="Proteomes" id="UP000288805"/>
    </source>
</evidence>
<evidence type="ECO:0000313" key="9">
    <source>
        <dbReference type="EMBL" id="RVW51669.1"/>
    </source>
</evidence>
<feature type="region of interest" description="Disordered" evidence="8">
    <location>
        <begin position="1"/>
        <end position="49"/>
    </location>
</feature>
<comment type="subcellular location">
    <subcellularLocation>
        <location evidence="1">Nucleus</location>
    </subcellularLocation>
</comment>
<evidence type="ECO:0000256" key="6">
    <source>
        <dbReference type="ARBA" id="ARBA00023242"/>
    </source>
</evidence>
<evidence type="ECO:0000256" key="8">
    <source>
        <dbReference type="SAM" id="MobiDB-lite"/>
    </source>
</evidence>
<dbReference type="InterPro" id="IPR047854">
    <property type="entry name" value="RFC_lid"/>
</dbReference>
<name>A0A438EVC9_VITVI</name>
<dbReference type="GO" id="GO:0005634">
    <property type="term" value="C:nucleus"/>
    <property type="evidence" value="ECO:0007669"/>
    <property type="project" value="UniProtKB-SubCell"/>
</dbReference>
<gene>
    <name evidence="9" type="primary">RAD17_1</name>
    <name evidence="9" type="ORF">CK203_066648</name>
</gene>
<dbReference type="PANTHER" id="PTHR12172">
    <property type="entry name" value="CELL CYCLE CHECKPOINT PROTEIN RAD17"/>
    <property type="match status" value="1"/>
</dbReference>
<comment type="caution">
    <text evidence="9">The sequence shown here is derived from an EMBL/GenBank/DDBJ whole genome shotgun (WGS) entry which is preliminary data.</text>
</comment>
<dbReference type="SUPFAM" id="SSF52540">
    <property type="entry name" value="P-loop containing nucleoside triphosphate hydrolases"/>
    <property type="match status" value="1"/>
</dbReference>
<dbReference type="PANTHER" id="PTHR12172:SF0">
    <property type="entry name" value="CELL CYCLE CHECKPOINT PROTEIN RAD17"/>
    <property type="match status" value="1"/>
</dbReference>
<dbReference type="InterPro" id="IPR027417">
    <property type="entry name" value="P-loop_NTPase"/>
</dbReference>
<proteinExistence type="inferred from homology"/>
<reference evidence="9 10" key="1">
    <citation type="journal article" date="2018" name="PLoS Genet.">
        <title>Population sequencing reveals clonal diversity and ancestral inbreeding in the grapevine cultivar Chardonnay.</title>
        <authorList>
            <person name="Roach M.J."/>
            <person name="Johnson D.L."/>
            <person name="Bohlmann J."/>
            <person name="van Vuuren H.J."/>
            <person name="Jones S.J."/>
            <person name="Pretorius I.S."/>
            <person name="Schmidt S.A."/>
            <person name="Borneman A.R."/>
        </authorList>
    </citation>
    <scope>NUCLEOTIDE SEQUENCE [LARGE SCALE GENOMIC DNA]</scope>
    <source>
        <strain evidence="10">cv. Chardonnay</strain>
        <tissue evidence="9">Leaf</tissue>
    </source>
</reference>
<keyword evidence="4" id="KW-0227">DNA damage</keyword>
<evidence type="ECO:0000256" key="1">
    <source>
        <dbReference type="ARBA" id="ARBA00004123"/>
    </source>
</evidence>
<feature type="compositionally biased region" description="Basic residues" evidence="8">
    <location>
        <begin position="26"/>
        <end position="44"/>
    </location>
</feature>
<dbReference type="GO" id="GO:0006281">
    <property type="term" value="P:DNA repair"/>
    <property type="evidence" value="ECO:0007669"/>
    <property type="project" value="InterPro"/>
</dbReference>
<dbReference type="GO" id="GO:0005524">
    <property type="term" value="F:ATP binding"/>
    <property type="evidence" value="ECO:0007669"/>
    <property type="project" value="UniProtKB-KW"/>
</dbReference>
<dbReference type="EMBL" id="QGNW01001179">
    <property type="protein sequence ID" value="RVW51669.1"/>
    <property type="molecule type" value="Genomic_DNA"/>
</dbReference>
<keyword evidence="6" id="KW-0539">Nucleus</keyword>
<organism evidence="9 10">
    <name type="scientific">Vitis vinifera</name>
    <name type="common">Grape</name>
    <dbReference type="NCBI Taxonomy" id="29760"/>
    <lineage>
        <taxon>Eukaryota</taxon>
        <taxon>Viridiplantae</taxon>
        <taxon>Streptophyta</taxon>
        <taxon>Embryophyta</taxon>
        <taxon>Tracheophyta</taxon>
        <taxon>Spermatophyta</taxon>
        <taxon>Magnoliopsida</taxon>
        <taxon>eudicotyledons</taxon>
        <taxon>Gunneridae</taxon>
        <taxon>Pentapetalae</taxon>
        <taxon>rosids</taxon>
        <taxon>Vitales</taxon>
        <taxon>Vitaceae</taxon>
        <taxon>Viteae</taxon>
        <taxon>Vitis</taxon>
    </lineage>
</organism>
<dbReference type="CDD" id="cd18140">
    <property type="entry name" value="HLD_clamp_RFC"/>
    <property type="match status" value="1"/>
</dbReference>
<dbReference type="Gene3D" id="1.10.8.60">
    <property type="match status" value="1"/>
</dbReference>
<keyword evidence="3" id="KW-0547">Nucleotide-binding</keyword>
<dbReference type="Proteomes" id="UP000288805">
    <property type="component" value="Unassembled WGS sequence"/>
</dbReference>
<protein>
    <submittedName>
        <fullName evidence="9">Cell cycle checkpoint protein RAD17</fullName>
    </submittedName>
</protein>
<feature type="compositionally biased region" description="Polar residues" evidence="8">
    <location>
        <begin position="1"/>
        <end position="11"/>
    </location>
</feature>
<keyword evidence="7" id="KW-0131">Cell cycle</keyword>
<evidence type="ECO:0000256" key="3">
    <source>
        <dbReference type="ARBA" id="ARBA00022741"/>
    </source>
</evidence>
<dbReference type="Gene3D" id="3.40.50.300">
    <property type="entry name" value="P-loop containing nucleotide triphosphate hydrolases"/>
    <property type="match status" value="1"/>
</dbReference>
<dbReference type="InterPro" id="IPR004582">
    <property type="entry name" value="Checkpoint_prot_Rad17_Rad24"/>
</dbReference>
<keyword evidence="5" id="KW-0067">ATP-binding</keyword>
<dbReference type="Pfam" id="PF03215">
    <property type="entry name" value="Rad17"/>
    <property type="match status" value="2"/>
</dbReference>
<comment type="similarity">
    <text evidence="2">Belongs to the rad17/RAD24 family.</text>
</comment>